<organism evidence="1 2">
    <name type="scientific">Phlebia brevispora</name>
    <dbReference type="NCBI Taxonomy" id="194682"/>
    <lineage>
        <taxon>Eukaryota</taxon>
        <taxon>Fungi</taxon>
        <taxon>Dikarya</taxon>
        <taxon>Basidiomycota</taxon>
        <taxon>Agaricomycotina</taxon>
        <taxon>Agaricomycetes</taxon>
        <taxon>Polyporales</taxon>
        <taxon>Meruliaceae</taxon>
        <taxon>Phlebia</taxon>
    </lineage>
</organism>
<evidence type="ECO:0000313" key="2">
    <source>
        <dbReference type="Proteomes" id="UP001148662"/>
    </source>
</evidence>
<reference evidence="1" key="1">
    <citation type="submission" date="2022-07" db="EMBL/GenBank/DDBJ databases">
        <title>Genome Sequence of Phlebia brevispora.</title>
        <authorList>
            <person name="Buettner E."/>
        </authorList>
    </citation>
    <scope>NUCLEOTIDE SEQUENCE</scope>
    <source>
        <strain evidence="1">MPL23</strain>
    </source>
</reference>
<gene>
    <name evidence="1" type="ORF">NM688_g5224</name>
</gene>
<dbReference type="EMBL" id="JANHOG010000943">
    <property type="protein sequence ID" value="KAJ3549047.1"/>
    <property type="molecule type" value="Genomic_DNA"/>
</dbReference>
<evidence type="ECO:0000313" key="1">
    <source>
        <dbReference type="EMBL" id="KAJ3549047.1"/>
    </source>
</evidence>
<name>A0ACC1SYF5_9APHY</name>
<accession>A0ACC1SYF5</accession>
<proteinExistence type="predicted"/>
<sequence length="137" mass="14846">MLSAPASCAFGVKWPGHGPQTVPLCCKDTISLLIVIDFKCEWIPVNVQLGAAVHRRAAQVEILTIGHLASDREVCEFRSARAASEDLHHYTGSLHRDKDSASDSSNFTLARCYRSASGPRAVFSSVAAVKLDTKVLH</sequence>
<dbReference type="Proteomes" id="UP001148662">
    <property type="component" value="Unassembled WGS sequence"/>
</dbReference>
<keyword evidence="2" id="KW-1185">Reference proteome</keyword>
<protein>
    <submittedName>
        <fullName evidence="1">Uncharacterized protein</fullName>
    </submittedName>
</protein>
<comment type="caution">
    <text evidence="1">The sequence shown here is derived from an EMBL/GenBank/DDBJ whole genome shotgun (WGS) entry which is preliminary data.</text>
</comment>